<dbReference type="Gene3D" id="1.10.287.110">
    <property type="entry name" value="DnaJ domain"/>
    <property type="match status" value="1"/>
</dbReference>
<evidence type="ECO:0000256" key="1">
    <source>
        <dbReference type="ARBA" id="ARBA00023186"/>
    </source>
</evidence>
<dbReference type="RefSeq" id="WP_067411775.1">
    <property type="nucleotide sequence ID" value="NZ_LNTY01000006.1"/>
</dbReference>
<keyword evidence="4" id="KW-1185">Reference proteome</keyword>
<dbReference type="SUPFAM" id="SSF46565">
    <property type="entry name" value="Chaperone J-domain"/>
    <property type="match status" value="1"/>
</dbReference>
<organism evidence="3 4">
    <name type="scientific">Enterovibrio coralii</name>
    <dbReference type="NCBI Taxonomy" id="294935"/>
    <lineage>
        <taxon>Bacteria</taxon>
        <taxon>Pseudomonadati</taxon>
        <taxon>Pseudomonadota</taxon>
        <taxon>Gammaproteobacteria</taxon>
        <taxon>Vibrionales</taxon>
        <taxon>Vibrionaceae</taxon>
        <taxon>Enterovibrio</taxon>
    </lineage>
</organism>
<evidence type="ECO:0000259" key="2">
    <source>
        <dbReference type="PROSITE" id="PS50076"/>
    </source>
</evidence>
<comment type="caution">
    <text evidence="3">The sequence shown here is derived from an EMBL/GenBank/DDBJ whole genome shotgun (WGS) entry which is preliminary data.</text>
</comment>
<reference evidence="3 4" key="1">
    <citation type="submission" date="2015-11" db="EMBL/GenBank/DDBJ databases">
        <title>Genomic Taxonomy of the Vibrionaceae.</title>
        <authorList>
            <person name="Gomez-Gil B."/>
            <person name="Enciso-Ibarra J."/>
        </authorList>
    </citation>
    <scope>NUCLEOTIDE SEQUENCE [LARGE SCALE GENOMIC DNA]</scope>
    <source>
        <strain evidence="3 4">CAIM 912</strain>
    </source>
</reference>
<dbReference type="Pfam" id="PF00226">
    <property type="entry name" value="DnaJ"/>
    <property type="match status" value="1"/>
</dbReference>
<sequence length="299" mass="34361">MTMWDVLGIEETKDESVIKKAYRKLIRIHHPEDDPDGFQRARQAYEDALRYLSSADVPDEVKNDAVPAASESQTQSAEVIQFDEILADAEKRMTVDVWRQWAESIMLLPIDQQEDISKHALRAVMGNRWLPPAVIQTLWESLGWESFHRGTDELQEVGEFLDDWRTQPFILSLEELQALSQAEQRAILGFLRPQEIALSIGQPEAIEYLFSQHIVAAYIPRKETELVLLKSLIASRNRSRAVLIELVERFCGNMASSLTTEQWSLVADAALLCQREELIDVVSEKLLEQKAIPRWQIFF</sequence>
<accession>A0A135ID74</accession>
<gene>
    <name evidence="3" type="ORF">ATN88_07120</name>
</gene>
<proteinExistence type="predicted"/>
<dbReference type="Proteomes" id="UP000070529">
    <property type="component" value="Unassembled WGS sequence"/>
</dbReference>
<dbReference type="PRINTS" id="PR00625">
    <property type="entry name" value="JDOMAIN"/>
</dbReference>
<dbReference type="InterPro" id="IPR036869">
    <property type="entry name" value="J_dom_sf"/>
</dbReference>
<dbReference type="OrthoDB" id="6114904at2"/>
<dbReference type="AlphaFoldDB" id="A0A135ID74"/>
<dbReference type="SMART" id="SM00271">
    <property type="entry name" value="DnaJ"/>
    <property type="match status" value="1"/>
</dbReference>
<dbReference type="EMBL" id="LNTY01000006">
    <property type="protein sequence ID" value="KXF83410.1"/>
    <property type="molecule type" value="Genomic_DNA"/>
</dbReference>
<dbReference type="PROSITE" id="PS50076">
    <property type="entry name" value="DNAJ_2"/>
    <property type="match status" value="1"/>
</dbReference>
<dbReference type="InterPro" id="IPR001623">
    <property type="entry name" value="DnaJ_domain"/>
</dbReference>
<dbReference type="STRING" id="294935.ATN88_07120"/>
<evidence type="ECO:0000313" key="4">
    <source>
        <dbReference type="Proteomes" id="UP000070529"/>
    </source>
</evidence>
<evidence type="ECO:0000313" key="3">
    <source>
        <dbReference type="EMBL" id="KXF83410.1"/>
    </source>
</evidence>
<dbReference type="CDD" id="cd06257">
    <property type="entry name" value="DnaJ"/>
    <property type="match status" value="1"/>
</dbReference>
<feature type="domain" description="J" evidence="2">
    <location>
        <begin position="2"/>
        <end position="99"/>
    </location>
</feature>
<keyword evidence="1" id="KW-0143">Chaperone</keyword>
<protein>
    <recommendedName>
        <fullName evidence="2">J domain-containing protein</fullName>
    </recommendedName>
</protein>
<name>A0A135ID74_9GAMM</name>